<proteinExistence type="predicted"/>
<dbReference type="Proteomes" id="UP001187192">
    <property type="component" value="Unassembled WGS sequence"/>
</dbReference>
<keyword evidence="2" id="KW-1185">Reference proteome</keyword>
<name>A0AA87ZBQ5_FICCA</name>
<dbReference type="Gramene" id="FCD_00023037-RA">
    <property type="protein sequence ID" value="FCD_00023037-RA:cds"/>
    <property type="gene ID" value="FCD_00023037"/>
</dbReference>
<organism evidence="1 2">
    <name type="scientific">Ficus carica</name>
    <name type="common">Common fig</name>
    <dbReference type="NCBI Taxonomy" id="3494"/>
    <lineage>
        <taxon>Eukaryota</taxon>
        <taxon>Viridiplantae</taxon>
        <taxon>Streptophyta</taxon>
        <taxon>Embryophyta</taxon>
        <taxon>Tracheophyta</taxon>
        <taxon>Spermatophyta</taxon>
        <taxon>Magnoliopsida</taxon>
        <taxon>eudicotyledons</taxon>
        <taxon>Gunneridae</taxon>
        <taxon>Pentapetalae</taxon>
        <taxon>rosids</taxon>
        <taxon>fabids</taxon>
        <taxon>Rosales</taxon>
        <taxon>Moraceae</taxon>
        <taxon>Ficeae</taxon>
        <taxon>Ficus</taxon>
    </lineage>
</organism>
<protein>
    <submittedName>
        <fullName evidence="1">Uncharacterized protein</fullName>
    </submittedName>
</protein>
<dbReference type="EMBL" id="BTGU01000002">
    <property type="protein sequence ID" value="GMN29914.1"/>
    <property type="molecule type" value="Genomic_DNA"/>
</dbReference>
<sequence>MARSSGTSCHSDDEDRGVRVFWADQELRRNQGGDFHRHRPKDARDRMNVAANLDPELSDGRFRDRWGWTQAPVAAHGGRSVPSMPLFTILGPEINNATNIKIYKMFKWEFKIGGVPGDSSDQCTQRLVLMTDFDEIRN</sequence>
<evidence type="ECO:0000313" key="1">
    <source>
        <dbReference type="EMBL" id="GMN29914.1"/>
    </source>
</evidence>
<reference evidence="1" key="1">
    <citation type="submission" date="2023-07" db="EMBL/GenBank/DDBJ databases">
        <title>draft genome sequence of fig (Ficus carica).</title>
        <authorList>
            <person name="Takahashi T."/>
            <person name="Nishimura K."/>
        </authorList>
    </citation>
    <scope>NUCLEOTIDE SEQUENCE</scope>
</reference>
<evidence type="ECO:0000313" key="2">
    <source>
        <dbReference type="Proteomes" id="UP001187192"/>
    </source>
</evidence>
<comment type="caution">
    <text evidence="1">The sequence shown here is derived from an EMBL/GenBank/DDBJ whole genome shotgun (WGS) entry which is preliminary data.</text>
</comment>
<dbReference type="AlphaFoldDB" id="A0AA87ZBQ5"/>
<gene>
    <name evidence="1" type="ORF">TIFTF001_002603</name>
</gene>
<accession>A0AA87ZBQ5</accession>